<keyword evidence="6" id="KW-0249">Electron transport</keyword>
<evidence type="ECO:0000256" key="9">
    <source>
        <dbReference type="ARBA" id="ARBA00023136"/>
    </source>
</evidence>
<keyword evidence="9" id="KW-0472">Membrane</keyword>
<evidence type="ECO:0000313" key="17">
    <source>
        <dbReference type="Proteomes" id="UP001488838"/>
    </source>
</evidence>
<dbReference type="FunFam" id="1.20.5.220:FF:000004">
    <property type="entry name" value="Cytochrome b-c1 complex subunit 10"/>
    <property type="match status" value="1"/>
</dbReference>
<keyword evidence="5" id="KW-0999">Mitochondrion inner membrane</keyword>
<dbReference type="SUPFAM" id="SSF81518">
    <property type="entry name" value="Subunit XI (6.4 kDa protein) of cytochrome bc1 complex (Ubiquinol-cytochrome c reductase)"/>
    <property type="match status" value="1"/>
</dbReference>
<evidence type="ECO:0000256" key="6">
    <source>
        <dbReference type="ARBA" id="ARBA00022982"/>
    </source>
</evidence>
<dbReference type="InterPro" id="IPR015089">
    <property type="entry name" value="UQCR"/>
</dbReference>
<evidence type="ECO:0000256" key="11">
    <source>
        <dbReference type="ARBA" id="ARBA00061112"/>
    </source>
</evidence>
<keyword evidence="7" id="KW-1133">Transmembrane helix</keyword>
<dbReference type="Pfam" id="PF08997">
    <property type="entry name" value="UCR_6-4kD"/>
    <property type="match status" value="1"/>
</dbReference>
<evidence type="ECO:0000256" key="3">
    <source>
        <dbReference type="ARBA" id="ARBA00022660"/>
    </source>
</evidence>
<accession>A0AAW0J7G5</accession>
<evidence type="ECO:0000256" key="5">
    <source>
        <dbReference type="ARBA" id="ARBA00022792"/>
    </source>
</evidence>
<dbReference type="AlphaFoldDB" id="A0AAW0J7G5"/>
<evidence type="ECO:0000256" key="10">
    <source>
        <dbReference type="ARBA" id="ARBA00046393"/>
    </source>
</evidence>
<dbReference type="Gene3D" id="1.20.5.220">
    <property type="match status" value="1"/>
</dbReference>
<evidence type="ECO:0000256" key="1">
    <source>
        <dbReference type="ARBA" id="ARBA00004434"/>
    </source>
</evidence>
<evidence type="ECO:0000313" key="16">
    <source>
        <dbReference type="EMBL" id="KAK7822784.1"/>
    </source>
</evidence>
<reference evidence="16 17" key="1">
    <citation type="journal article" date="2023" name="bioRxiv">
        <title>Conserved and derived expression patterns and positive selection on dental genes reveal complex evolutionary context of ever-growing rodent molars.</title>
        <authorList>
            <person name="Calamari Z.T."/>
            <person name="Song A."/>
            <person name="Cohen E."/>
            <person name="Akter M."/>
            <person name="Roy R.D."/>
            <person name="Hallikas O."/>
            <person name="Christensen M.M."/>
            <person name="Li P."/>
            <person name="Marangoni P."/>
            <person name="Jernvall J."/>
            <person name="Klein O.D."/>
        </authorList>
    </citation>
    <scope>NUCLEOTIDE SEQUENCE [LARGE SCALE GENOMIC DNA]</scope>
    <source>
        <strain evidence="16">V071</strain>
    </source>
</reference>
<keyword evidence="3" id="KW-0679">Respiratory chain</keyword>
<evidence type="ECO:0000256" key="14">
    <source>
        <dbReference type="ARBA" id="ARBA00076084"/>
    </source>
</evidence>
<dbReference type="PANTHER" id="PTHR15420">
    <property type="entry name" value="UBIQUINOL-CYTOCHROME C REDUCTASE COMPLEX 6.4 KD PROTEIN"/>
    <property type="match status" value="1"/>
</dbReference>
<keyword evidence="17" id="KW-1185">Reference proteome</keyword>
<gene>
    <name evidence="16" type="ORF">U0070_022723</name>
</gene>
<evidence type="ECO:0000256" key="7">
    <source>
        <dbReference type="ARBA" id="ARBA00022989"/>
    </source>
</evidence>
<comment type="subunit">
    <text evidence="10">Component of the ubiquinol-cytochrome c oxidoreductase (cytochrome b-c1 complex, complex III, CIII), a multisubunit enzyme composed of 11 subunits. The complex is composed of 3 respiratory subunits cytochrome b, cytochrome c1 and Rieske protein UQCRFS1, 2 core protein subunits UQCRC1/QCR1 and UQCRC2/QCR2, and 6 low-molecular weight protein subunits UQCRH/QCR6, UQCRB/QCR7, UQCRQ/QCR8, UQCR10/QCR9, UQCR11/QCR10 and subunit 9, the cleavage product of Rieske protein UQCRFS1. The complex exists as an obligatory dimer and forms supercomplexes (SCs) in the inner mitochondrial membrane with NADH-ubiquinone oxidoreductase (complex I, CI) and cytochrome c oxidase (complex IV, CIV), resulting in different assemblies (supercomplex SCI(1)III(2)IV(1) and megacomplex MCI(2)III(2)IV(2)).</text>
</comment>
<evidence type="ECO:0000256" key="2">
    <source>
        <dbReference type="ARBA" id="ARBA00022448"/>
    </source>
</evidence>
<comment type="similarity">
    <text evidence="11">Belongs to the UQCR11/QCR10 family.</text>
</comment>
<dbReference type="PANTHER" id="PTHR15420:SF2">
    <property type="entry name" value="CYTOCHROME B-C1 COMPLEX SUBUNIT 10"/>
    <property type="match status" value="1"/>
</dbReference>
<dbReference type="GO" id="GO:0006122">
    <property type="term" value="P:mitochondrial electron transport, ubiquinol to cytochrome c"/>
    <property type="evidence" value="ECO:0007669"/>
    <property type="project" value="InterPro"/>
</dbReference>
<evidence type="ECO:0000256" key="13">
    <source>
        <dbReference type="ARBA" id="ARBA00075865"/>
    </source>
</evidence>
<evidence type="ECO:0000256" key="4">
    <source>
        <dbReference type="ARBA" id="ARBA00022692"/>
    </source>
</evidence>
<organism evidence="16 17">
    <name type="scientific">Myodes glareolus</name>
    <name type="common">Bank vole</name>
    <name type="synonym">Clethrionomys glareolus</name>
    <dbReference type="NCBI Taxonomy" id="447135"/>
    <lineage>
        <taxon>Eukaryota</taxon>
        <taxon>Metazoa</taxon>
        <taxon>Chordata</taxon>
        <taxon>Craniata</taxon>
        <taxon>Vertebrata</taxon>
        <taxon>Euteleostomi</taxon>
        <taxon>Mammalia</taxon>
        <taxon>Eutheria</taxon>
        <taxon>Euarchontoglires</taxon>
        <taxon>Glires</taxon>
        <taxon>Rodentia</taxon>
        <taxon>Myomorpha</taxon>
        <taxon>Muroidea</taxon>
        <taxon>Cricetidae</taxon>
        <taxon>Arvicolinae</taxon>
        <taxon>Myodes</taxon>
    </lineage>
</organism>
<sequence length="104" mass="11800">MLSKFLGPRYRELAKNWIPTASMWGAVGAVGLVWDTDWHLILDWVPDINGNFQITQFQFKSKKAFSSSEDFVGLQPPQLSSLRMLHIFGIDVEHSEAPSVSHLQ</sequence>
<evidence type="ECO:0000256" key="12">
    <source>
        <dbReference type="ARBA" id="ARBA00068589"/>
    </source>
</evidence>
<dbReference type="GO" id="GO:0005743">
    <property type="term" value="C:mitochondrial inner membrane"/>
    <property type="evidence" value="ECO:0007669"/>
    <property type="project" value="UniProtKB-SubCell"/>
</dbReference>
<evidence type="ECO:0000256" key="8">
    <source>
        <dbReference type="ARBA" id="ARBA00023128"/>
    </source>
</evidence>
<keyword evidence="2" id="KW-0813">Transport</keyword>
<proteinExistence type="inferred from homology"/>
<keyword evidence="8" id="KW-0496">Mitochondrion</keyword>
<keyword evidence="4" id="KW-0812">Transmembrane</keyword>
<protein>
    <recommendedName>
        <fullName evidence="12">Cytochrome b-c1 complex subunit 10</fullName>
    </recommendedName>
    <alternativeName>
        <fullName evidence="13">Complex III subunit 10</fullName>
    </alternativeName>
    <alternativeName>
        <fullName evidence="14">Complex III subunit XI</fullName>
    </alternativeName>
    <alternativeName>
        <fullName evidence="15">Ubiquinol-cytochrome c reductase complex 6.4 kDa protein</fullName>
    </alternativeName>
</protein>
<dbReference type="Proteomes" id="UP001488838">
    <property type="component" value="Unassembled WGS sequence"/>
</dbReference>
<evidence type="ECO:0000256" key="15">
    <source>
        <dbReference type="ARBA" id="ARBA00080549"/>
    </source>
</evidence>
<dbReference type="EMBL" id="JBBHLL010000056">
    <property type="protein sequence ID" value="KAK7822784.1"/>
    <property type="molecule type" value="Genomic_DNA"/>
</dbReference>
<name>A0AAW0J7G5_MYOGA</name>
<dbReference type="InterPro" id="IPR029027">
    <property type="entry name" value="Single_a-helix_sf"/>
</dbReference>
<comment type="caution">
    <text evidence="16">The sequence shown here is derived from an EMBL/GenBank/DDBJ whole genome shotgun (WGS) entry which is preliminary data.</text>
</comment>
<comment type="subcellular location">
    <subcellularLocation>
        <location evidence="1">Mitochondrion inner membrane</location>
        <topology evidence="1">Single-pass membrane protein</topology>
    </subcellularLocation>
</comment>